<keyword evidence="1" id="KW-0732">Signal</keyword>
<proteinExistence type="predicted"/>
<feature type="chain" id="PRO_5042162263" description="Transmembrane protein" evidence="1">
    <location>
        <begin position="25"/>
        <end position="111"/>
    </location>
</feature>
<evidence type="ECO:0008006" key="4">
    <source>
        <dbReference type="Google" id="ProtNLM"/>
    </source>
</evidence>
<gene>
    <name evidence="2" type="ORF">DdX_16042</name>
</gene>
<evidence type="ECO:0000313" key="3">
    <source>
        <dbReference type="Proteomes" id="UP001201812"/>
    </source>
</evidence>
<dbReference type="AlphaFoldDB" id="A0AAD4MTR8"/>
<accession>A0AAD4MTR8</accession>
<name>A0AAD4MTR8_9BILA</name>
<reference evidence="2" key="1">
    <citation type="submission" date="2022-01" db="EMBL/GenBank/DDBJ databases">
        <title>Genome Sequence Resource for Two Populations of Ditylenchus destructor, the Migratory Endoparasitic Phytonematode.</title>
        <authorList>
            <person name="Zhang H."/>
            <person name="Lin R."/>
            <person name="Xie B."/>
        </authorList>
    </citation>
    <scope>NUCLEOTIDE SEQUENCE</scope>
    <source>
        <strain evidence="2">BazhouSP</strain>
    </source>
</reference>
<evidence type="ECO:0000256" key="1">
    <source>
        <dbReference type="SAM" id="SignalP"/>
    </source>
</evidence>
<evidence type="ECO:0000313" key="2">
    <source>
        <dbReference type="EMBL" id="KAI1701499.1"/>
    </source>
</evidence>
<keyword evidence="3" id="KW-1185">Reference proteome</keyword>
<protein>
    <recommendedName>
        <fullName evidence="4">Transmembrane protein</fullName>
    </recommendedName>
</protein>
<dbReference type="Proteomes" id="UP001201812">
    <property type="component" value="Unassembled WGS sequence"/>
</dbReference>
<dbReference type="EMBL" id="JAKKPZ010000117">
    <property type="protein sequence ID" value="KAI1701499.1"/>
    <property type="molecule type" value="Genomic_DNA"/>
</dbReference>
<organism evidence="2 3">
    <name type="scientific">Ditylenchus destructor</name>
    <dbReference type="NCBI Taxonomy" id="166010"/>
    <lineage>
        <taxon>Eukaryota</taxon>
        <taxon>Metazoa</taxon>
        <taxon>Ecdysozoa</taxon>
        <taxon>Nematoda</taxon>
        <taxon>Chromadorea</taxon>
        <taxon>Rhabditida</taxon>
        <taxon>Tylenchina</taxon>
        <taxon>Tylenchomorpha</taxon>
        <taxon>Sphaerularioidea</taxon>
        <taxon>Anguinidae</taxon>
        <taxon>Anguininae</taxon>
        <taxon>Ditylenchus</taxon>
    </lineage>
</organism>
<sequence>MASLTKTTLLAACVLFSSLTSISADTNGCCFDCSTKLKPFPLTVNAENCNQYKEFENCLAKCDPSGNDEGCNFWKEEDFKRQCNGVYGFQKLSGGILAAYVIFLSAYMRHV</sequence>
<comment type="caution">
    <text evidence="2">The sequence shown here is derived from an EMBL/GenBank/DDBJ whole genome shotgun (WGS) entry which is preliminary data.</text>
</comment>
<feature type="signal peptide" evidence="1">
    <location>
        <begin position="1"/>
        <end position="24"/>
    </location>
</feature>